<dbReference type="EMBL" id="JACAZF010000011">
    <property type="protein sequence ID" value="KAF7292654.1"/>
    <property type="molecule type" value="Genomic_DNA"/>
</dbReference>
<evidence type="ECO:0000256" key="2">
    <source>
        <dbReference type="SAM" id="Phobius"/>
    </source>
</evidence>
<accession>A0A8H6S4B1</accession>
<sequence>MKLSSNVVALAVLSGGLANASPMRVIIASSNGNVAELHAVDVARLTKPVPVPIGRIGIPHAMPMPIVEGAVGAVAVPVPIQLTNVVPALTHGQQGKPCGRGGLRYQAGKMVAAVKIAFGFSIKSGGGEPTRPPPGTEFPPGLPPILEGPGHGHGPHHLLPVDAPVKVHVHHAQHKHAHHMHAHGHGVPESFLGRVHVALMSLGPWEGRAVAFVLGCGIGVLLRMFFVLSVLAVRAFRARAAPEAEYYTVLEIEDVDAEEIFVAPPMYTTPVPVAVVVDENGFPLEKTEESK</sequence>
<keyword evidence="2" id="KW-1133">Transmembrane helix</keyword>
<protein>
    <submittedName>
        <fullName evidence="4">F-box domain-containing protein</fullName>
    </submittedName>
</protein>
<dbReference type="OrthoDB" id="3233375at2759"/>
<comment type="caution">
    <text evidence="4">The sequence shown here is derived from an EMBL/GenBank/DDBJ whole genome shotgun (WGS) entry which is preliminary data.</text>
</comment>
<dbReference type="AlphaFoldDB" id="A0A8H6S4B1"/>
<feature type="chain" id="PRO_5033986921" evidence="3">
    <location>
        <begin position="21"/>
        <end position="291"/>
    </location>
</feature>
<reference evidence="4" key="1">
    <citation type="submission" date="2020-05" db="EMBL/GenBank/DDBJ databases">
        <title>Mycena genomes resolve the evolution of fungal bioluminescence.</title>
        <authorList>
            <person name="Tsai I.J."/>
        </authorList>
    </citation>
    <scope>NUCLEOTIDE SEQUENCE</scope>
    <source>
        <strain evidence="4">171206Taipei</strain>
    </source>
</reference>
<dbReference type="GeneID" id="59350672"/>
<evidence type="ECO:0000313" key="5">
    <source>
        <dbReference type="Proteomes" id="UP000636479"/>
    </source>
</evidence>
<feature type="region of interest" description="Disordered" evidence="1">
    <location>
        <begin position="124"/>
        <end position="153"/>
    </location>
</feature>
<evidence type="ECO:0000313" key="4">
    <source>
        <dbReference type="EMBL" id="KAF7292654.1"/>
    </source>
</evidence>
<proteinExistence type="predicted"/>
<dbReference type="RefSeq" id="XP_037215082.1">
    <property type="nucleotide sequence ID" value="XM_037368156.1"/>
</dbReference>
<gene>
    <name evidence="4" type="ORF">MIND_01163600</name>
</gene>
<keyword evidence="3" id="KW-0732">Signal</keyword>
<evidence type="ECO:0000256" key="3">
    <source>
        <dbReference type="SAM" id="SignalP"/>
    </source>
</evidence>
<keyword evidence="5" id="KW-1185">Reference proteome</keyword>
<evidence type="ECO:0000256" key="1">
    <source>
        <dbReference type="SAM" id="MobiDB-lite"/>
    </source>
</evidence>
<feature type="transmembrane region" description="Helical" evidence="2">
    <location>
        <begin position="209"/>
        <end position="233"/>
    </location>
</feature>
<keyword evidence="2" id="KW-0812">Transmembrane</keyword>
<feature type="signal peptide" evidence="3">
    <location>
        <begin position="1"/>
        <end position="20"/>
    </location>
</feature>
<keyword evidence="2" id="KW-0472">Membrane</keyword>
<name>A0A8H6S4B1_9AGAR</name>
<dbReference type="Proteomes" id="UP000636479">
    <property type="component" value="Unassembled WGS sequence"/>
</dbReference>
<feature type="compositionally biased region" description="Pro residues" evidence="1">
    <location>
        <begin position="130"/>
        <end position="143"/>
    </location>
</feature>
<organism evidence="4 5">
    <name type="scientific">Mycena indigotica</name>
    <dbReference type="NCBI Taxonomy" id="2126181"/>
    <lineage>
        <taxon>Eukaryota</taxon>
        <taxon>Fungi</taxon>
        <taxon>Dikarya</taxon>
        <taxon>Basidiomycota</taxon>
        <taxon>Agaricomycotina</taxon>
        <taxon>Agaricomycetes</taxon>
        <taxon>Agaricomycetidae</taxon>
        <taxon>Agaricales</taxon>
        <taxon>Marasmiineae</taxon>
        <taxon>Mycenaceae</taxon>
        <taxon>Mycena</taxon>
    </lineage>
</organism>